<feature type="compositionally biased region" description="Pro residues" evidence="3">
    <location>
        <begin position="497"/>
        <end position="513"/>
    </location>
</feature>
<evidence type="ECO:0000256" key="3">
    <source>
        <dbReference type="SAM" id="MobiDB-lite"/>
    </source>
</evidence>
<proteinExistence type="predicted"/>
<feature type="compositionally biased region" description="Low complexity" evidence="3">
    <location>
        <begin position="1058"/>
        <end position="1069"/>
    </location>
</feature>
<dbReference type="SUPFAM" id="SSF53098">
    <property type="entry name" value="Ribonuclease H-like"/>
    <property type="match status" value="1"/>
</dbReference>
<accession>A0A1Q9CY69</accession>
<feature type="region of interest" description="Disordered" evidence="3">
    <location>
        <begin position="2845"/>
        <end position="2919"/>
    </location>
</feature>
<dbReference type="InterPro" id="IPR012337">
    <property type="entry name" value="RNaseH-like_sf"/>
</dbReference>
<dbReference type="GO" id="GO:0003676">
    <property type="term" value="F:nucleic acid binding"/>
    <property type="evidence" value="ECO:0007669"/>
    <property type="project" value="InterPro"/>
</dbReference>
<feature type="compositionally biased region" description="Basic residues" evidence="3">
    <location>
        <begin position="2881"/>
        <end position="2897"/>
    </location>
</feature>
<feature type="coiled-coil region" evidence="2">
    <location>
        <begin position="373"/>
        <end position="407"/>
    </location>
</feature>
<feature type="compositionally biased region" description="Acidic residues" evidence="3">
    <location>
        <begin position="3204"/>
        <end position="3214"/>
    </location>
</feature>
<feature type="region of interest" description="Disordered" evidence="3">
    <location>
        <begin position="476"/>
        <end position="542"/>
    </location>
</feature>
<keyword evidence="1" id="KW-0479">Metal-binding</keyword>
<feature type="compositionally biased region" description="Basic and acidic residues" evidence="3">
    <location>
        <begin position="3417"/>
        <end position="3427"/>
    </location>
</feature>
<evidence type="ECO:0000259" key="5">
    <source>
        <dbReference type="PROSITE" id="PS50157"/>
    </source>
</evidence>
<organism evidence="6 7">
    <name type="scientific">Symbiodinium microadriaticum</name>
    <name type="common">Dinoflagellate</name>
    <name type="synonym">Zooxanthella microadriatica</name>
    <dbReference type="NCBI Taxonomy" id="2951"/>
    <lineage>
        <taxon>Eukaryota</taxon>
        <taxon>Sar</taxon>
        <taxon>Alveolata</taxon>
        <taxon>Dinophyceae</taxon>
        <taxon>Suessiales</taxon>
        <taxon>Symbiodiniaceae</taxon>
        <taxon>Symbiodinium</taxon>
    </lineage>
</organism>
<feature type="non-terminal residue" evidence="6">
    <location>
        <position position="3438"/>
    </location>
</feature>
<dbReference type="PROSITE" id="PS00028">
    <property type="entry name" value="ZINC_FINGER_C2H2_1"/>
    <property type="match status" value="2"/>
</dbReference>
<keyword evidence="7" id="KW-1185">Reference proteome</keyword>
<feature type="compositionally biased region" description="Low complexity" evidence="3">
    <location>
        <begin position="476"/>
        <end position="485"/>
    </location>
</feature>
<dbReference type="OrthoDB" id="447098at2759"/>
<dbReference type="Proteomes" id="UP000186817">
    <property type="component" value="Unassembled WGS sequence"/>
</dbReference>
<evidence type="ECO:0000256" key="2">
    <source>
        <dbReference type="SAM" id="Coils"/>
    </source>
</evidence>
<feature type="domain" description="C2H2-type" evidence="5">
    <location>
        <begin position="2427"/>
        <end position="2450"/>
    </location>
</feature>
<feature type="region of interest" description="Disordered" evidence="3">
    <location>
        <begin position="3204"/>
        <end position="3315"/>
    </location>
</feature>
<keyword evidence="1" id="KW-0863">Zinc-finger</keyword>
<gene>
    <name evidence="6" type="ORF">AK812_SmicGene30882</name>
</gene>
<feature type="transmembrane region" description="Helical" evidence="4">
    <location>
        <begin position="223"/>
        <end position="247"/>
    </location>
</feature>
<feature type="compositionally biased region" description="Low complexity" evidence="3">
    <location>
        <begin position="3365"/>
        <end position="3393"/>
    </location>
</feature>
<dbReference type="EMBL" id="LSRX01000839">
    <property type="protein sequence ID" value="OLP87857.1"/>
    <property type="molecule type" value="Genomic_DNA"/>
</dbReference>
<dbReference type="Gene3D" id="3.60.10.10">
    <property type="entry name" value="Endonuclease/exonuclease/phosphatase"/>
    <property type="match status" value="1"/>
</dbReference>
<dbReference type="InterPro" id="IPR036397">
    <property type="entry name" value="RNaseH_sf"/>
</dbReference>
<dbReference type="PROSITE" id="PS50157">
    <property type="entry name" value="ZINC_FINGER_C2H2_2"/>
    <property type="match status" value="1"/>
</dbReference>
<feature type="region of interest" description="Disordered" evidence="3">
    <location>
        <begin position="3013"/>
        <end position="3087"/>
    </location>
</feature>
<dbReference type="InterPro" id="IPR036691">
    <property type="entry name" value="Endo/exonu/phosph_ase_sf"/>
</dbReference>
<feature type="region of interest" description="Disordered" evidence="3">
    <location>
        <begin position="3363"/>
        <end position="3438"/>
    </location>
</feature>
<protein>
    <recommendedName>
        <fullName evidence="5">C2H2-type domain-containing protein</fullName>
    </recommendedName>
</protein>
<keyword evidence="4" id="KW-0812">Transmembrane</keyword>
<dbReference type="SMART" id="SM00355">
    <property type="entry name" value="ZnF_C2H2"/>
    <property type="match status" value="2"/>
</dbReference>
<reference evidence="6 7" key="1">
    <citation type="submission" date="2016-02" db="EMBL/GenBank/DDBJ databases">
        <title>Genome analysis of coral dinoflagellate symbionts highlights evolutionary adaptations to a symbiotic lifestyle.</title>
        <authorList>
            <person name="Aranda M."/>
            <person name="Li Y."/>
            <person name="Liew Y.J."/>
            <person name="Baumgarten S."/>
            <person name="Simakov O."/>
            <person name="Wilson M."/>
            <person name="Piel J."/>
            <person name="Ashoor H."/>
            <person name="Bougouffa S."/>
            <person name="Bajic V.B."/>
            <person name="Ryu T."/>
            <person name="Ravasi T."/>
            <person name="Bayer T."/>
            <person name="Micklem G."/>
            <person name="Kim H."/>
            <person name="Bhak J."/>
            <person name="Lajeunesse T.C."/>
            <person name="Voolstra C.R."/>
        </authorList>
    </citation>
    <scope>NUCLEOTIDE SEQUENCE [LARGE SCALE GENOMIC DNA]</scope>
    <source>
        <strain evidence="6 7">CCMP2467</strain>
    </source>
</reference>
<dbReference type="GO" id="GO:0008270">
    <property type="term" value="F:zinc ion binding"/>
    <property type="evidence" value="ECO:0007669"/>
    <property type="project" value="UniProtKB-KW"/>
</dbReference>
<keyword evidence="2" id="KW-0175">Coiled coil</keyword>
<feature type="compositionally biased region" description="Low complexity" evidence="3">
    <location>
        <begin position="3178"/>
        <end position="3187"/>
    </location>
</feature>
<feature type="compositionally biased region" description="Low complexity" evidence="3">
    <location>
        <begin position="2903"/>
        <end position="2915"/>
    </location>
</feature>
<evidence type="ECO:0000313" key="6">
    <source>
        <dbReference type="EMBL" id="OLP87857.1"/>
    </source>
</evidence>
<dbReference type="InterPro" id="IPR013087">
    <property type="entry name" value="Znf_C2H2_type"/>
</dbReference>
<feature type="transmembrane region" description="Helical" evidence="4">
    <location>
        <begin position="168"/>
        <end position="188"/>
    </location>
</feature>
<sequence length="3438" mass="382858">MLTHRAVRDLAAILGDIIRKGQCPEIVVEYSCGHTYPAEVTVAPFLAEKREPRVAARALRVACRDDTVPFGESGSFTIKVPGGPYPGHEAGSDAGPGIRTALRCGAVSMDLTTACEEAANPIPVGIAAAQFATWVQTPLTEETEQRIQLTSCRGTLTWWQFFTTAGSIGPYLVGTIIWVIGCLVYAAYCAPRIPMLSPELFYQQVQAQIETIPEQWRLNNGPMFHWGILLQGLGIGTWIIVVVLGICEYQPMGKKPQWDAWSGQWGGQSSSSYGWHPKGGGKDWSQKWNSDKAENWFPGYEMMQPKQARQQPDGRSPGYTEPTEGDGSQTGELMHHIQKLINTIRKADARTRKSDKEKEEVSGKWESFQDGLKQAFIKERTKVQERLRRIKEEAKEHQETKASALTALQDLFVNNQLPTDTGAEQREAINAEWDKLTSIPDDPMEGLPSFLAAAIQSGGAAKDKARRQLMSALGVPAEEAASAATPERRPRAARSTTPPPTRTAHRPSPPPPEGENVPYGEVSTNNDPYMTSPTHHGPTAVTPLAKPISKTNLADKLHEKRAAAAEEISEIVDTDEVMAAFSVSLPDFLLVAMAANGTTHHRDTHIKGVRKSMPRFTSVILAFAIIGIGETAPTSGSTPTDQQWRRPGSIEIWRSGMSTIEEQLQQAHQRLIQERPLERLSREAPDPFFLVPWRPDAAVMEDEGPTTHITVWVAAPFYVAESLDLAVHFPLTADRLEDIVRWALRILPETMEELVPTTPQLHDDFASYILCPSWLADVDKYCMVLDCIDIGGPAFAIYHEGPLTKRNILDQVPADDVSNLEAFLFGELNPLCEGDRRQPVMGGVIKILRRGAVCDWAVTELAPRFVDTTAWRPATDLPHPASGYHVVYQGVDDQVICEGYVPDPGGHEQRGARELELEGPCWALIPGEPPENLSHGGKIVLAPIAILQESEFDREEVTIIFLDLRQISFFPQWMALRGDPVLDPAAYLEGIQFPTVANWEVVVVGGDPIEGSNNLRVRDGEVVVFYLQSIEAQEDDDASMASNGTDHETDSESDSDDSGPSLDSGSFSGHDNLPPADGRPRGPPPPEPTDRSRSPRRNGPHEPSDGCHKVALADHLPPRTFDMTTSSLPLPHTLDQLWALLRPWPSDWMRYSFDGVNVSKELCAAITAATDWPQLSPPGDSHQWDFHLYTDGSAQRDNSRSGYSVVVMLRVGATLMLMGLIGEQLVGNAVSQWPVTHALALDAEQVALSVAILWAIQLRAVLPTVWCTVHYDCMSAGKAAAGIWEPADGMGERLRNLCLMAENLDGLHLQYEHVKGHAGNAWNEVADAVAKDCARGGSCCSPPPEDTVSTFLRMDLAWVGYGLQAAIHGSAKVENGALTWTENGFRPFALTEGQLIPTVEPEVGAGVKAPGTFRIKACTINVQGLTGHHKYVEEQLDHMGMNIVFLQETKGNEGQCQSKTYFRLETEACRHFGVAIWLHQKLGAWSVDGCPVTIREEDVEVLHGGARLLVIMIRKGQHKFAFISGHCPHAANPGDRNAFLKQLDEMMGRLKHVQFMLCGIDLNGRIPVEYGAVSGGLQCGDADTTGCMFAEVLSTAGAWVPATFADLHCGESFTYCHPSGIESRIDYLCVGGRTRIHGAYSEVRRDFDNGSPNEDHRLSSLVLEGALHEGQDRSRLWRPVYDRSKMATPEGRAIIEEACRSFPQPDWETHPDDHCQQIQDHLVSCLRQHFSLETNGARSSYIPEKVWNLRERKNAIKQRTRNRRQLWRKFRDMAFYKWRDQSGVALEDTILRHGMLYEIVAGAVGVVTQRIKRMIVDAKNKFLQSIATEGNQGVAAILQRARRAGIGGRAKRPVARPLPRLIDPISGKSATSAQDRDEIWLHFFGEQEQGEVITTKQFIQEAKEWSYQAVRAKVQKEVQTFLHPLHCGSKQQTPILFPSLFVTEHLRRCRRQGKSAAVLFVDCRAAYYRLIRELAVGDIRLDRTIEALFARFGLDGEDIAELQQLVQSGGMFREAEIPEQICSTVCDFHLHTWAITRFADGGKVCTSRAGSRPGASWADTLFAFIYAKILYRVHELLEGEGLNYQLPWDSTSGPFATQTDDEPQSAWDTTWADDSAWTVEGEDAEQLLCRVKRVSSIVVSLFRSHGLSPNLKRDKTSVILRLVGKGATTVRKRYFSSGKPELFLEDLQEAIPIVKQYRHLGAIIDPEMKLGAERRHRTALANAAYDSAKDLLLQNRALCMQTRSALFQSSVVSTYFNLPLWIVVGSEWEKMSNAFSRIVRRLLTKVVDGPTLFRAPLPLVHWATGCWPLEYFARRGRISALISLAKAAPPVLWAAIQSTDQWRQQLCQDLHWLVNGDVEAWPHVSSAGWPHWCHLLRMSPERIKRRARKRHQEDFVKYKVDEATSVCLWTLYRTVNEGGKTEEVRRYKCFMCDKDFKNRAGLGAHHYKSHGRWAAYRQCVVGSFCRACETEFWSVARLEDHLRASHSCSQQLIKQGLCTKVIQPGYGSRRRRQVEIEQFTPAAPQRAGSAPARLDEGHWSWWQQTFYQEVCQVLHVMGEEEEMPISAQLFQLIRKHPLFEEEIREALDRIEAEANALQGDPDVQPWSEQQFRIVREAVELARQFVSAATTQGTVTTEAMTRQSFRDTVKDYDWQSVVHCCPDDYVTRSSSLFILAEGWEAVWPAERGELLNIAVVKDPLLYQTVTMWMEMLEDRWKAWRHRSEEADGGICSFQGEKELKVREPLGHQSTLKALMKVKTGRSTIENLFVEEEPGSRSCHDGLWQATQKILSSHLRARYPSLVQYYKTEDTDASDASSDEEYPVSSQFLSFEQDVKVRESLQKLSMEPTPFLPKKQYKNQDCDSADEGEDVQDIKDASSTARPKPKTAKKKKAIARAKGKANQASSSKGGTNSNSTKKYTEADTMYKPGSFMEERFKFIYETMKEKDIPFKEDFDFVELFCGGAEVSASLRKDGKDGASIDILDNPRRYDLTGEANLAAVIRYVGGCQDLVCPGKKRKGGPKAAKEKKMLVKEEPSVKEKVPEKPQPPAEVPSAPRKKKRQAPGKGEKEETQSQEEQSRAAATAEGKAQDVEHCALAKLDQLMKFAIMCKEKAVSFGPADDELVMETLRDLGEILREETPAEVIAAGACAVPAGRPTATPSYGSTEEVKPKEAEGGSDMPKPGEVPAPAEAEDEVMLGVACLLLEEYEPEAEEDEEAPAKEAVPAEASQSPFPEQSEEKAEADEEGSAEGKDSQEAAAEEEDANENEWHVVTKVKEKKLAPPPNLPAPPPREQPLEQQELPKEAPKEEEETFQVPKNLETLSTQDLVAMLQRASLRRQLLRRGVPIREQLLRWFQELQEPPRKLRVAYGPSGPAASSSQAPLAAAASEVPPAMAGGEPQKPPEPARRKATPAPWSRLGNRKEEPEEEANKFPMRAEAAAL</sequence>
<keyword evidence="1" id="KW-0862">Zinc</keyword>
<feature type="compositionally biased region" description="Basic and acidic residues" evidence="3">
    <location>
        <begin position="1088"/>
        <end position="1109"/>
    </location>
</feature>
<evidence type="ECO:0000313" key="7">
    <source>
        <dbReference type="Proteomes" id="UP000186817"/>
    </source>
</evidence>
<feature type="compositionally biased region" description="Polar residues" evidence="3">
    <location>
        <begin position="522"/>
        <end position="534"/>
    </location>
</feature>
<feature type="region of interest" description="Disordered" evidence="3">
    <location>
        <begin position="304"/>
        <end position="330"/>
    </location>
</feature>
<evidence type="ECO:0000256" key="1">
    <source>
        <dbReference type="PROSITE-ProRule" id="PRU00042"/>
    </source>
</evidence>
<feature type="compositionally biased region" description="Basic and acidic residues" evidence="3">
    <location>
        <begin position="3021"/>
        <end position="3041"/>
    </location>
</feature>
<name>A0A1Q9CY69_SYMMI</name>
<keyword evidence="4" id="KW-0472">Membrane</keyword>
<feature type="compositionally biased region" description="Pro residues" evidence="3">
    <location>
        <begin position="3278"/>
        <end position="3290"/>
    </location>
</feature>
<feature type="compositionally biased region" description="Basic and acidic residues" evidence="3">
    <location>
        <begin position="3264"/>
        <end position="3277"/>
    </location>
</feature>
<keyword evidence="4" id="KW-1133">Transmembrane helix</keyword>
<feature type="region of interest" description="Disordered" evidence="3">
    <location>
        <begin position="3153"/>
        <end position="3189"/>
    </location>
</feature>
<evidence type="ECO:0000256" key="4">
    <source>
        <dbReference type="SAM" id="Phobius"/>
    </source>
</evidence>
<dbReference type="SUPFAM" id="SSF56219">
    <property type="entry name" value="DNase I-like"/>
    <property type="match status" value="1"/>
</dbReference>
<dbReference type="Gene3D" id="3.30.420.10">
    <property type="entry name" value="Ribonuclease H-like superfamily/Ribonuclease H"/>
    <property type="match status" value="1"/>
</dbReference>
<comment type="caution">
    <text evidence="6">The sequence shown here is derived from an EMBL/GenBank/DDBJ whole genome shotgun (WGS) entry which is preliminary data.</text>
</comment>
<feature type="region of interest" description="Disordered" evidence="3">
    <location>
        <begin position="1034"/>
        <end position="1109"/>
    </location>
</feature>